<dbReference type="AlphaFoldDB" id="A0A915P451"/>
<evidence type="ECO:0000313" key="3">
    <source>
        <dbReference type="WBParaSite" id="scf7180000423774.g11596"/>
    </source>
</evidence>
<keyword evidence="2" id="KW-1185">Reference proteome</keyword>
<dbReference type="Proteomes" id="UP000887560">
    <property type="component" value="Unplaced"/>
</dbReference>
<sequence length="91" mass="10204">MEQQSTNEEQMNGQWLDRRTIQNDKQSNKSFGGLTSNMSASSNKEKESLKDSGKKKVKFETSSNYSGDDFEMVGSAKNDGVIKNDAQAKRF</sequence>
<evidence type="ECO:0000256" key="1">
    <source>
        <dbReference type="SAM" id="MobiDB-lite"/>
    </source>
</evidence>
<protein>
    <submittedName>
        <fullName evidence="3">Uncharacterized protein</fullName>
    </submittedName>
</protein>
<feature type="compositionally biased region" description="Polar residues" evidence="1">
    <location>
        <begin position="23"/>
        <end position="42"/>
    </location>
</feature>
<feature type="region of interest" description="Disordered" evidence="1">
    <location>
        <begin position="1"/>
        <end position="75"/>
    </location>
</feature>
<organism evidence="2 3">
    <name type="scientific">Meloidogyne floridensis</name>
    <dbReference type="NCBI Taxonomy" id="298350"/>
    <lineage>
        <taxon>Eukaryota</taxon>
        <taxon>Metazoa</taxon>
        <taxon>Ecdysozoa</taxon>
        <taxon>Nematoda</taxon>
        <taxon>Chromadorea</taxon>
        <taxon>Rhabditida</taxon>
        <taxon>Tylenchina</taxon>
        <taxon>Tylenchomorpha</taxon>
        <taxon>Tylenchoidea</taxon>
        <taxon>Meloidogynidae</taxon>
        <taxon>Meloidogyninae</taxon>
        <taxon>Meloidogyne</taxon>
    </lineage>
</organism>
<dbReference type="WBParaSite" id="scf7180000423774.g11596">
    <property type="protein sequence ID" value="scf7180000423774.g11596"/>
    <property type="gene ID" value="scf7180000423774.g11596"/>
</dbReference>
<reference evidence="3" key="1">
    <citation type="submission" date="2022-11" db="UniProtKB">
        <authorList>
            <consortium name="WormBaseParasite"/>
        </authorList>
    </citation>
    <scope>IDENTIFICATION</scope>
</reference>
<evidence type="ECO:0000313" key="2">
    <source>
        <dbReference type="Proteomes" id="UP000887560"/>
    </source>
</evidence>
<feature type="compositionally biased region" description="Basic and acidic residues" evidence="1">
    <location>
        <begin position="43"/>
        <end position="54"/>
    </location>
</feature>
<proteinExistence type="predicted"/>
<feature type="compositionally biased region" description="Polar residues" evidence="1">
    <location>
        <begin position="1"/>
        <end position="13"/>
    </location>
</feature>
<name>A0A915P451_9BILA</name>
<accession>A0A915P451</accession>